<reference evidence="2 3" key="1">
    <citation type="journal article" date="2012" name="Nat. Genet.">
        <title>Plasmodium cynomolgi genome sequences provide insight into Plasmodium vivax and the monkey malaria clade.</title>
        <authorList>
            <person name="Tachibana S."/>
            <person name="Sullivan S.A."/>
            <person name="Kawai S."/>
            <person name="Nakamura S."/>
            <person name="Kim H.R."/>
            <person name="Goto N."/>
            <person name="Arisue N."/>
            <person name="Palacpac N.M.Q."/>
            <person name="Honma H."/>
            <person name="Yagi M."/>
            <person name="Tougan T."/>
            <person name="Katakai Y."/>
            <person name="Kaneko O."/>
            <person name="Mita T."/>
            <person name="Kita K."/>
            <person name="Yasutomi Y."/>
            <person name="Sutton P.L."/>
            <person name="Shakhbatyan R."/>
            <person name="Horii T."/>
            <person name="Yasunaga T."/>
            <person name="Barnwell J.W."/>
            <person name="Escalante A.A."/>
            <person name="Carlton J.M."/>
            <person name="Tanabe K."/>
        </authorList>
    </citation>
    <scope>NUCLEOTIDE SEQUENCE [LARGE SCALE GENOMIC DNA]</scope>
    <source>
        <strain evidence="2 3">B</strain>
    </source>
</reference>
<feature type="compositionally biased region" description="Polar residues" evidence="1">
    <location>
        <begin position="1455"/>
        <end position="1477"/>
    </location>
</feature>
<dbReference type="OrthoDB" id="365750at2759"/>
<dbReference type="RefSeq" id="XP_004223913.1">
    <property type="nucleotide sequence ID" value="XM_004223865.1"/>
</dbReference>
<dbReference type="eggNOG" id="ENOG502SV1Z">
    <property type="taxonomic scope" value="Eukaryota"/>
</dbReference>
<protein>
    <submittedName>
        <fullName evidence="2">Uncharacterized protein</fullName>
    </submittedName>
</protein>
<feature type="region of interest" description="Disordered" evidence="1">
    <location>
        <begin position="442"/>
        <end position="478"/>
    </location>
</feature>
<feature type="compositionally biased region" description="Basic and acidic residues" evidence="1">
    <location>
        <begin position="193"/>
        <end position="212"/>
    </location>
</feature>
<keyword evidence="3" id="KW-1185">Reference proteome</keyword>
<feature type="compositionally biased region" description="Polar residues" evidence="1">
    <location>
        <begin position="442"/>
        <end position="455"/>
    </location>
</feature>
<sequence length="1708" mass="193431">MEKDSYSKRHVKKIDNARYTHMINNGNIKNEMEQFCKFFQYDNNNNSFLCNDYCEYMNNFFANEAQMYFGAKFHFDSFDKFTNLPVLTPICKLSNFKKIKREYFAKGEKNRYGKNALFKKIIKNHLHFVEKYTRKLGTSPREEFAKFRKRDRRGENGFPIKSKSVLRKYFNIGGENSRTGKNSQNRGNVVKPNHNDGPQKKKILHRDPQMSRDEKGKFLKRINLHFSNCESSDIDFFFSPDDAKGVNGLFLLRKRQTDQLEEDRDDKSTKSEGVYRNAQFVPQDQRVQIVSYDDMEFYKLMRKRLRDKYKNEAGFSTTSRGKTNDKQEGEQIEPKVYTLLSPKKVQTHLERNNVAQNGNGQLFVNLGRVKYKCLNKYHSLWDHQNGFYHGLGENNTIGMAKPHYAGTAGGTTKWCCCSDSDVSFSNLQKICGRYFSEGGTPNGMNSSQMGYSNGNDPLYGKVTNGHGDGNENGHENGNKFYITSSTTCTSASKSEANPIDDISNDERKDGSVSSEQCIKMYEEGNMEKRNNDHTNEQANVQVNDQANDRTNDIHDVGTHFFVNNLVQPPPMGESGQGDIRWQSKLSEKVPKIHFKHAQVEEDKLNIYHNERLCSVSWDYQRGRSSNLGDRRVVSPHGSFLSPCGVRVHHPERSYVSVTHSQCNCDPFESLLKKSLNEEENKMENNPHEGRGTLGEEIPSDGFDQEKLSCKNGKIRRGTNPIILETPQLENKQKFALKPKVYWSKRRPFWEEKNLKGGITKKKKKEMSNGINTNYHHCGKGSLKNVKDDYAHSEKNVLAFNRGEIHTGCGFTEGEKQPLRSFSFTSDSTCTLRSTPMHKRTLTNELFSPRERRIIRSSGNIQKRSYTTSCINETHILTSRKNLSANIVSLVDANKYDSMRSISGQSCMASSRESSTRLSSNRTRVGRPRRGERDTRGLRTSHSYDGSPLNVDLLPPTIVENDSHMENGSNEICSNRSENKTKLKSIYTKRVVDKKEEPFIHTKGTTTWGKQHGMVPSVNDNSLYDNLLTRGGSRNGVAISVGVLNEKSQLGTSLKDDSTPSDHKERCCYADGRLDYSRKAKDHPSSRKRCTRVADLEQVNKKTLCVEGGTGGQQSGEQQNGGQKSGGQQSGGSYDQVEGLKLGKNNQSGTSPKKIESMNKSDYYHLGRDLDMDNLTSRTNFPVDFFNMNERRDTKDVIAATGRKNPPPTSLHIQKFEYSFPNENNCEAVPTQDDGHCNDELPNSLNNPPPEGVKNSTRESFPKKSSQNSYLIEWYPGFDIPIGTYGRAILRKALHQKRMTDVKMCDELLSSNGLFPTSRSTFGDMKIRDLYRAAHILGVWNVAEKYCLLACERNGYKREWIAMLKRSGVKITIKALKELRSRGVQPGGPMLEAPSGIRKKVSHSPNCSHDDKAGTTPRDCLHNPKCKRGNQTSYHIDEQQTHLSTVEPKKVDTKRIPNQLNCTLPRNTLPRNTLPRNTRPSEHMGASNEAHLRMLKKNQVGITNDGNYQNGSGRVGKTDLDFADTHKGKFPSPPHISNTNVLGYTTTSNHMSVASTSNSLSTIQFGYSTQKRFSNMVVGPIGRTLSDDPEISNEMIVENSNRLQNTCHFFDTNFLHARRKLIHENWNCSGTASLGDTDHTAGITVRGDNKLHSGNITVMGDLSTYEGMRKEHALEMGMLSDLFHMGGTSDSFQFWSNSKNGSRFVDEYM</sequence>
<feature type="region of interest" description="Disordered" evidence="1">
    <location>
        <begin position="1383"/>
        <end position="1487"/>
    </location>
</feature>
<feature type="region of interest" description="Disordered" evidence="1">
    <location>
        <begin position="174"/>
        <end position="212"/>
    </location>
</feature>
<name>K6UE96_PLACD</name>
<feature type="compositionally biased region" description="Polar residues" evidence="1">
    <location>
        <begin position="174"/>
        <end position="187"/>
    </location>
</feature>
<dbReference type="EMBL" id="DF157104">
    <property type="protein sequence ID" value="GAB67966.1"/>
    <property type="molecule type" value="Genomic_DNA"/>
</dbReference>
<dbReference type="GeneID" id="14694339"/>
<feature type="region of interest" description="Disordered" evidence="1">
    <location>
        <begin position="1235"/>
        <end position="1262"/>
    </location>
</feature>
<feature type="compositionally biased region" description="Low complexity" evidence="1">
    <location>
        <begin position="909"/>
        <end position="922"/>
    </location>
</feature>
<evidence type="ECO:0000313" key="2">
    <source>
        <dbReference type="EMBL" id="GAB67966.1"/>
    </source>
</evidence>
<dbReference type="OMA" id="KRRPFWE"/>
<feature type="region of interest" description="Disordered" evidence="1">
    <location>
        <begin position="490"/>
        <end position="513"/>
    </location>
</feature>
<dbReference type="Proteomes" id="UP000006319">
    <property type="component" value="Chromosome 12"/>
</dbReference>
<feature type="region of interest" description="Disordered" evidence="1">
    <location>
        <begin position="1106"/>
        <end position="1155"/>
    </location>
</feature>
<accession>K6UE96</accession>
<feature type="compositionally biased region" description="Basic and acidic residues" evidence="1">
    <location>
        <begin position="468"/>
        <end position="477"/>
    </location>
</feature>
<organism evidence="2 3">
    <name type="scientific">Plasmodium cynomolgi (strain B)</name>
    <dbReference type="NCBI Taxonomy" id="1120755"/>
    <lineage>
        <taxon>Eukaryota</taxon>
        <taxon>Sar</taxon>
        <taxon>Alveolata</taxon>
        <taxon>Apicomplexa</taxon>
        <taxon>Aconoidasida</taxon>
        <taxon>Haemosporida</taxon>
        <taxon>Plasmodiidae</taxon>
        <taxon>Plasmodium</taxon>
        <taxon>Plasmodium (Plasmodium)</taxon>
    </lineage>
</organism>
<gene>
    <name evidence="2" type="ORF">PCYB_125320</name>
</gene>
<dbReference type="KEGG" id="pcy:PCYB_125320"/>
<evidence type="ECO:0000256" key="1">
    <source>
        <dbReference type="SAM" id="MobiDB-lite"/>
    </source>
</evidence>
<dbReference type="PhylomeDB" id="K6UE96"/>
<feature type="region of interest" description="Disordered" evidence="1">
    <location>
        <begin position="901"/>
        <end position="951"/>
    </location>
</feature>
<proteinExistence type="predicted"/>
<evidence type="ECO:0000313" key="3">
    <source>
        <dbReference type="Proteomes" id="UP000006319"/>
    </source>
</evidence>
<dbReference type="VEuPathDB" id="PlasmoDB:PCYB_125320"/>